<evidence type="ECO:0000256" key="7">
    <source>
        <dbReference type="SAM" id="MobiDB-lite"/>
    </source>
</evidence>
<dbReference type="Gene3D" id="2.60.200.40">
    <property type="match status" value="1"/>
</dbReference>
<reference evidence="9" key="1">
    <citation type="submission" date="2021-02" db="EMBL/GenBank/DDBJ databases">
        <authorList>
            <person name="Nowell W R."/>
        </authorList>
    </citation>
    <scope>NUCLEOTIDE SEQUENCE</scope>
</reference>
<evidence type="ECO:0000259" key="8">
    <source>
        <dbReference type="PROSITE" id="PS50146"/>
    </source>
</evidence>
<feature type="domain" description="DAGKc" evidence="8">
    <location>
        <begin position="424"/>
        <end position="560"/>
    </location>
</feature>
<gene>
    <name evidence="9" type="ORF">EDS130_LOCUS23972</name>
    <name evidence="10" type="ORF">XAT740_LOCUS32621</name>
</gene>
<dbReference type="OrthoDB" id="242257at2759"/>
<dbReference type="PANTHER" id="PTHR11255:SF80">
    <property type="entry name" value="EYE-SPECIFIC DIACYLGLYCEROL KINASE"/>
    <property type="match status" value="1"/>
</dbReference>
<dbReference type="InterPro" id="IPR017438">
    <property type="entry name" value="ATP-NAD_kinase_N"/>
</dbReference>
<feature type="compositionally biased region" description="Polar residues" evidence="7">
    <location>
        <begin position="22"/>
        <end position="35"/>
    </location>
</feature>
<evidence type="ECO:0000313" key="9">
    <source>
        <dbReference type="EMBL" id="CAF1176056.1"/>
    </source>
</evidence>
<evidence type="ECO:0000313" key="11">
    <source>
        <dbReference type="Proteomes" id="UP000663828"/>
    </source>
</evidence>
<dbReference type="SUPFAM" id="SSF111331">
    <property type="entry name" value="NAD kinase/diacylglycerol kinase-like"/>
    <property type="match status" value="1"/>
</dbReference>
<feature type="compositionally biased region" description="Polar residues" evidence="7">
    <location>
        <begin position="333"/>
        <end position="348"/>
    </location>
</feature>
<evidence type="ECO:0000313" key="12">
    <source>
        <dbReference type="Proteomes" id="UP000663852"/>
    </source>
</evidence>
<dbReference type="GO" id="GO:0004143">
    <property type="term" value="F:ATP-dependent diacylglycerol kinase activity"/>
    <property type="evidence" value="ECO:0007669"/>
    <property type="project" value="UniProtKB-EC"/>
</dbReference>
<comment type="caution">
    <text evidence="9">The sequence shown here is derived from an EMBL/GenBank/DDBJ whole genome shotgun (WGS) entry which is preliminary data.</text>
</comment>
<dbReference type="Proteomes" id="UP000663852">
    <property type="component" value="Unassembled WGS sequence"/>
</dbReference>
<feature type="compositionally biased region" description="Polar residues" evidence="7">
    <location>
        <begin position="1"/>
        <end position="11"/>
    </location>
</feature>
<dbReference type="InterPro" id="IPR037607">
    <property type="entry name" value="DGK"/>
</dbReference>
<dbReference type="GO" id="GO:0005524">
    <property type="term" value="F:ATP binding"/>
    <property type="evidence" value="ECO:0007669"/>
    <property type="project" value="UniProtKB-KW"/>
</dbReference>
<comment type="similarity">
    <text evidence="1 6">Belongs to the eukaryotic diacylglycerol kinase family.</text>
</comment>
<dbReference type="Pfam" id="PF00609">
    <property type="entry name" value="DAGK_acc"/>
    <property type="match status" value="1"/>
</dbReference>
<dbReference type="InterPro" id="IPR000756">
    <property type="entry name" value="Diacylglycerol_kin_accessory"/>
</dbReference>
<organism evidence="9 12">
    <name type="scientific">Adineta ricciae</name>
    <name type="common">Rotifer</name>
    <dbReference type="NCBI Taxonomy" id="249248"/>
    <lineage>
        <taxon>Eukaryota</taxon>
        <taxon>Metazoa</taxon>
        <taxon>Spiralia</taxon>
        <taxon>Gnathifera</taxon>
        <taxon>Rotifera</taxon>
        <taxon>Eurotatoria</taxon>
        <taxon>Bdelloidea</taxon>
        <taxon>Adinetida</taxon>
        <taxon>Adinetidae</taxon>
        <taxon>Adineta</taxon>
    </lineage>
</organism>
<dbReference type="AlphaFoldDB" id="A0A814UFA6"/>
<evidence type="ECO:0000256" key="2">
    <source>
        <dbReference type="ARBA" id="ARBA00022679"/>
    </source>
</evidence>
<dbReference type="PANTHER" id="PTHR11255">
    <property type="entry name" value="DIACYLGLYCEROL KINASE"/>
    <property type="match status" value="1"/>
</dbReference>
<dbReference type="EMBL" id="CAJNOR010003058">
    <property type="protein sequence ID" value="CAF1372561.1"/>
    <property type="molecule type" value="Genomic_DNA"/>
</dbReference>
<dbReference type="SMART" id="SM00045">
    <property type="entry name" value="DAGKa"/>
    <property type="match status" value="1"/>
</dbReference>
<feature type="compositionally biased region" description="Polar residues" evidence="7">
    <location>
        <begin position="317"/>
        <end position="326"/>
    </location>
</feature>
<evidence type="ECO:0000256" key="1">
    <source>
        <dbReference type="ARBA" id="ARBA00009280"/>
    </source>
</evidence>
<keyword evidence="11" id="KW-1185">Reference proteome</keyword>
<dbReference type="InterPro" id="IPR001206">
    <property type="entry name" value="Diacylglycerol_kinase_cat_dom"/>
</dbReference>
<dbReference type="Gene3D" id="3.40.50.10330">
    <property type="entry name" value="Probable inorganic polyphosphate/atp-NAD kinase, domain 1"/>
    <property type="match status" value="1"/>
</dbReference>
<dbReference type="PROSITE" id="PS50146">
    <property type="entry name" value="DAGK"/>
    <property type="match status" value="1"/>
</dbReference>
<keyword evidence="3 6" id="KW-0547">Nucleotide-binding</keyword>
<accession>A0A814UFA6</accession>
<keyword evidence="5 6" id="KW-0067">ATP-binding</keyword>
<dbReference type="EMBL" id="CAJNOJ010000133">
    <property type="protein sequence ID" value="CAF1176056.1"/>
    <property type="molecule type" value="Genomic_DNA"/>
</dbReference>
<dbReference type="Proteomes" id="UP000663828">
    <property type="component" value="Unassembled WGS sequence"/>
</dbReference>
<keyword evidence="2 6" id="KW-0808">Transferase</keyword>
<feature type="region of interest" description="Disordered" evidence="7">
    <location>
        <begin position="1"/>
        <end position="37"/>
    </location>
</feature>
<dbReference type="EC" id="2.7.1.107" evidence="6"/>
<feature type="region of interest" description="Disordered" evidence="7">
    <location>
        <begin position="317"/>
        <end position="348"/>
    </location>
</feature>
<sequence>MAESTSPTISRSAHRLEYPASFHTTLPSPTTTKPYHSSFDFISEPRDCETLTNYNHDIHRTHSPRTLESDLRQLDIDSNRRTIQTKHKKLDRTESISLPTTPTEQLSPSYEHKYSRLITLKNGINNSNDDDEPSFIFPSSADYMNAIPEQDLQQTSEELLANVKKILQPTSSSSSSNASSETNSSISYGVDWSDRATPTSHCWFPYKMTDISSAQPCGFFSCKEPKSNQFVEFLQCESCSLIVHTHHLLDLQAATTSTTNLIPPCRPSFSEPINPNSYNQKDINDPNRFDRHYWSHVSILTKPCALCKRKSMSSSIFGSNRPSTMPSLDAMTKGSSSRTLGGDSTSPKMSGISSGFQCLWCLRGYHRRCWDQIFNQDEKNKCDYGILKNIIVRPQWLRRIPGPPSHFRAQYRFHTSNDSSTSTDNYTPLLLFINKRSGGQSGEKIYRKLLHLLNPRQVFLLENDATIFRALEIYSSLANIRICVFGGDGTVGWVLSCLAELYPSLNNPPVSICPLGTGNDLSRVLLWGEQYDSKRLISILTQIPRALSTALDRWQVTIEQVENRQEDNSTASRTLLSLINHPKFVRDRNRASYQNNRTLPNTRFINYMSFGLDAAIALEFHERRKQDPGKFSSPLKNKFMYLNESRKYLNDFARSKMWNLSSYIRLICDGEDLTDSIRNCHTLLVLNIPCYASGTNPWGKSSNTSSTSSQTIIIQKDCDSFQEISTSSIEIIDLPANTHEVYELVTLNDCPSDQLNLPSVTTITTPIGRFDRQDFGDKKVEVVGLSTTHMATIHMGFRGIRIAQCSNVRIEICSPMTAQMDGEPFYLPDSVAVNVTHAGQVLVLRNDNR</sequence>
<proteinExistence type="inferred from homology"/>
<feature type="compositionally biased region" description="Low complexity" evidence="7">
    <location>
        <begin position="170"/>
        <end position="187"/>
    </location>
</feature>
<evidence type="ECO:0000313" key="10">
    <source>
        <dbReference type="EMBL" id="CAF1372561.1"/>
    </source>
</evidence>
<dbReference type="SMART" id="SM00046">
    <property type="entry name" value="DAGKc"/>
    <property type="match status" value="1"/>
</dbReference>
<evidence type="ECO:0000256" key="6">
    <source>
        <dbReference type="RuleBase" id="RU361128"/>
    </source>
</evidence>
<dbReference type="InterPro" id="IPR016064">
    <property type="entry name" value="NAD/diacylglycerol_kinase_sf"/>
</dbReference>
<protein>
    <recommendedName>
        <fullName evidence="6">Diacylglycerol kinase</fullName>
        <shortName evidence="6">DAG kinase</shortName>
        <ecNumber evidence="6">2.7.1.107</ecNumber>
    </recommendedName>
</protein>
<evidence type="ECO:0000256" key="5">
    <source>
        <dbReference type="ARBA" id="ARBA00022840"/>
    </source>
</evidence>
<name>A0A814UFA6_ADIRI</name>
<evidence type="ECO:0000256" key="3">
    <source>
        <dbReference type="ARBA" id="ARBA00022741"/>
    </source>
</evidence>
<dbReference type="Pfam" id="PF00781">
    <property type="entry name" value="DAGK_cat"/>
    <property type="match status" value="1"/>
</dbReference>
<keyword evidence="4 6" id="KW-0418">Kinase</keyword>
<comment type="catalytic activity">
    <reaction evidence="6">
        <text>a 1,2-diacyl-sn-glycerol + ATP = a 1,2-diacyl-sn-glycero-3-phosphate + ADP + H(+)</text>
        <dbReference type="Rhea" id="RHEA:10272"/>
        <dbReference type="ChEBI" id="CHEBI:15378"/>
        <dbReference type="ChEBI" id="CHEBI:17815"/>
        <dbReference type="ChEBI" id="CHEBI:30616"/>
        <dbReference type="ChEBI" id="CHEBI:58608"/>
        <dbReference type="ChEBI" id="CHEBI:456216"/>
        <dbReference type="EC" id="2.7.1.107"/>
    </reaction>
</comment>
<feature type="region of interest" description="Disordered" evidence="7">
    <location>
        <begin position="169"/>
        <end position="190"/>
    </location>
</feature>
<dbReference type="GO" id="GO:0016020">
    <property type="term" value="C:membrane"/>
    <property type="evidence" value="ECO:0007669"/>
    <property type="project" value="TreeGrafter"/>
</dbReference>
<dbReference type="GO" id="GO:0007200">
    <property type="term" value="P:phospholipase C-activating G protein-coupled receptor signaling pathway"/>
    <property type="evidence" value="ECO:0007669"/>
    <property type="project" value="InterPro"/>
</dbReference>
<evidence type="ECO:0000256" key="4">
    <source>
        <dbReference type="ARBA" id="ARBA00022777"/>
    </source>
</evidence>